<dbReference type="OrthoDB" id="1947745at2"/>
<dbReference type="InterPro" id="IPR036116">
    <property type="entry name" value="FN3_sf"/>
</dbReference>
<accession>A0A318XR64</accession>
<dbReference type="Gene3D" id="2.60.40.10">
    <property type="entry name" value="Immunoglobulins"/>
    <property type="match status" value="2"/>
</dbReference>
<evidence type="ECO:0000313" key="2">
    <source>
        <dbReference type="EMBL" id="PYG88502.1"/>
    </source>
</evidence>
<dbReference type="EMBL" id="QKMR01000006">
    <property type="protein sequence ID" value="PYG88502.1"/>
    <property type="molecule type" value="Genomic_DNA"/>
</dbReference>
<gene>
    <name evidence="2" type="ORF">LY28_01351</name>
</gene>
<name>A0A318XR64_9FIRM</name>
<organism evidence="2 3">
    <name type="scientific">Ruminiclostridium sufflavum DSM 19573</name>
    <dbReference type="NCBI Taxonomy" id="1121337"/>
    <lineage>
        <taxon>Bacteria</taxon>
        <taxon>Bacillati</taxon>
        <taxon>Bacillota</taxon>
        <taxon>Clostridia</taxon>
        <taxon>Eubacteriales</taxon>
        <taxon>Oscillospiraceae</taxon>
        <taxon>Ruminiclostridium</taxon>
    </lineage>
</organism>
<dbReference type="RefSeq" id="WP_110461398.1">
    <property type="nucleotide sequence ID" value="NZ_QKMR01000006.1"/>
</dbReference>
<feature type="domain" description="Fibronectin type-III" evidence="1">
    <location>
        <begin position="170"/>
        <end position="270"/>
    </location>
</feature>
<proteinExistence type="predicted"/>
<dbReference type="PROSITE" id="PS50853">
    <property type="entry name" value="FN3"/>
    <property type="match status" value="1"/>
</dbReference>
<dbReference type="SUPFAM" id="SSF49265">
    <property type="entry name" value="Fibronectin type III"/>
    <property type="match status" value="1"/>
</dbReference>
<protein>
    <recommendedName>
        <fullName evidence="1">Fibronectin type-III domain-containing protein</fullName>
    </recommendedName>
</protein>
<dbReference type="AlphaFoldDB" id="A0A318XR64"/>
<dbReference type="Proteomes" id="UP000248132">
    <property type="component" value="Unassembled WGS sequence"/>
</dbReference>
<dbReference type="InterPro" id="IPR013783">
    <property type="entry name" value="Ig-like_fold"/>
</dbReference>
<evidence type="ECO:0000259" key="1">
    <source>
        <dbReference type="PROSITE" id="PS50853"/>
    </source>
</evidence>
<evidence type="ECO:0000313" key="3">
    <source>
        <dbReference type="Proteomes" id="UP000248132"/>
    </source>
</evidence>
<sequence>MAQHTITLACVGSCYTDADNRYTNYPSSIVKTGQNPTTMTGTVKRYTGYAKFNDSTLPIRKKVTNITLKYYVSSVNYYNDWARINIGSTDSDVNLSMLTFDATKGYGYSSTKSRTFYNGATIPAFYEDTLNVLAAKVVSFAAESNEHYFEIAGYGSANPPMLTVIYEDVPPDQPTPLAPIGNFISNNTTIKFSWNYNSSVGGTQKSFNLLWSTNGTTWTTVSQTTSNNYHDMPANTLPSGNIYWKVKTYNEYDEASPESDISTFYAIGSPAIPNIVSVTSGTARPTVLWTSSNQQIYQLQILRNSNIVFDTENVASISTKLHKVSEFLEDGDYTAQVRVKNEYDLWSGWGSTNFTITTTKPAKPTLVLVKKSYNITAISNIADNSYLLLYRSEYHKNNYICIKKTANNEIADYAIESNKKYKYFIRCVNSNEAYNDSNILDIYSPAIQNPVMLSVLDCNNVFVVKHNLGDKPNKSITKNLINTTNYFTGRKYSVTEFSEFEYNQIYLTFWVDLEADFLNLNSIINLKNIILYKDSRRKMFAKITGYAAIENVIGYTVNLTIDAVDYKEEVEV</sequence>
<comment type="caution">
    <text evidence="2">The sequence shown here is derived from an EMBL/GenBank/DDBJ whole genome shotgun (WGS) entry which is preliminary data.</text>
</comment>
<dbReference type="InterPro" id="IPR003961">
    <property type="entry name" value="FN3_dom"/>
</dbReference>
<reference evidence="2 3" key="1">
    <citation type="submission" date="2018-06" db="EMBL/GenBank/DDBJ databases">
        <title>Genomic Encyclopedia of Type Strains, Phase I: the one thousand microbial genomes (KMG-I) project.</title>
        <authorList>
            <person name="Kyrpides N."/>
        </authorList>
    </citation>
    <scope>NUCLEOTIDE SEQUENCE [LARGE SCALE GENOMIC DNA]</scope>
    <source>
        <strain evidence="2 3">DSM 19573</strain>
    </source>
</reference>
<keyword evidence="3" id="KW-1185">Reference proteome</keyword>